<dbReference type="AlphaFoldDB" id="A0A1B9BZY0"/>
<dbReference type="GO" id="GO:0016052">
    <property type="term" value="P:carbohydrate catabolic process"/>
    <property type="evidence" value="ECO:0007669"/>
    <property type="project" value="TreeGrafter"/>
</dbReference>
<protein>
    <recommendedName>
        <fullName evidence="3 7">Deoxyribose-phosphate aldolase</fullName>
        <ecNumber evidence="3 7">4.1.2.4</ecNumber>
    </recommendedName>
</protein>
<evidence type="ECO:0000256" key="2">
    <source>
        <dbReference type="ARBA" id="ARBA00009473"/>
    </source>
</evidence>
<dbReference type="InterPro" id="IPR011343">
    <property type="entry name" value="DeoC"/>
</dbReference>
<evidence type="ECO:0000313" key="9">
    <source>
        <dbReference type="Proteomes" id="UP000093129"/>
    </source>
</evidence>
<dbReference type="PANTHER" id="PTHR10889:SF3">
    <property type="entry name" value="DEOXYRIBOSE-PHOSPHATE ALDOLASE"/>
    <property type="match status" value="1"/>
</dbReference>
<sequence>MRSVSLSTAQRIGLLDLTRLEAVAGDEAAIEALCARAQTPLGAVAAVCVHPAYVALAQGLLQGSSVAIATVVNFPGGEQSIRETQKEVENVLADGAEEIDVVVPYKAWLAGDHRAIFTLLEAMQHWVNGRARIKAILETGAIPLATQRIQLAQETAATGVTFLKTSTGKSAVGATLEAVKDLMQVVHEYRESGRALGIKVAGGVRSSAQLKQYLQIIETHMGSTFLAPDKVRIGASALLDNLLQEGMENDWCSL</sequence>
<keyword evidence="4" id="KW-0456">Lyase</keyword>
<dbReference type="NCBIfam" id="TIGR00126">
    <property type="entry name" value="deoC"/>
    <property type="match status" value="1"/>
</dbReference>
<dbReference type="PIRSF" id="PIRSF001357">
    <property type="entry name" value="DeoC"/>
    <property type="match status" value="1"/>
</dbReference>
<dbReference type="Gene3D" id="3.20.20.70">
    <property type="entry name" value="Aldolase class I"/>
    <property type="match status" value="1"/>
</dbReference>
<dbReference type="EMBL" id="MASQ01000072">
    <property type="protein sequence ID" value="OCB03286.1"/>
    <property type="molecule type" value="Genomic_DNA"/>
</dbReference>
<dbReference type="Pfam" id="PF01791">
    <property type="entry name" value="DeoC"/>
    <property type="match status" value="1"/>
</dbReference>
<dbReference type="PANTHER" id="PTHR10889">
    <property type="entry name" value="DEOXYRIBOSE-PHOSPHATE ALDOLASE"/>
    <property type="match status" value="1"/>
</dbReference>
<dbReference type="InterPro" id="IPR013785">
    <property type="entry name" value="Aldolase_TIM"/>
</dbReference>
<dbReference type="Proteomes" id="UP000093129">
    <property type="component" value="Unassembled WGS sequence"/>
</dbReference>
<accession>A0A1B9BZY0</accession>
<dbReference type="InterPro" id="IPR002915">
    <property type="entry name" value="DeoC/FbaB/LacD_aldolase"/>
</dbReference>
<evidence type="ECO:0000256" key="3">
    <source>
        <dbReference type="ARBA" id="ARBA00012515"/>
    </source>
</evidence>
<evidence type="ECO:0000256" key="5">
    <source>
        <dbReference type="ARBA" id="ARBA00023270"/>
    </source>
</evidence>
<dbReference type="SMART" id="SM01133">
    <property type="entry name" value="DeoC"/>
    <property type="match status" value="1"/>
</dbReference>
<proteinExistence type="inferred from homology"/>
<dbReference type="EC" id="4.1.2.4" evidence="3 7"/>
<evidence type="ECO:0000256" key="4">
    <source>
        <dbReference type="ARBA" id="ARBA00023239"/>
    </source>
</evidence>
<dbReference type="GO" id="GO:0004139">
    <property type="term" value="F:deoxyribose-phosphate aldolase activity"/>
    <property type="evidence" value="ECO:0007669"/>
    <property type="project" value="UniProtKB-UniRule"/>
</dbReference>
<comment type="catalytic activity">
    <reaction evidence="6">
        <text>2-deoxy-D-ribose 5-phosphate = D-glyceraldehyde 3-phosphate + acetaldehyde</text>
        <dbReference type="Rhea" id="RHEA:12821"/>
        <dbReference type="ChEBI" id="CHEBI:15343"/>
        <dbReference type="ChEBI" id="CHEBI:59776"/>
        <dbReference type="ChEBI" id="CHEBI:62877"/>
        <dbReference type="EC" id="4.1.2.4"/>
    </reaction>
</comment>
<evidence type="ECO:0000256" key="6">
    <source>
        <dbReference type="ARBA" id="ARBA00048791"/>
    </source>
</evidence>
<keyword evidence="5" id="KW-0704">Schiff base</keyword>
<dbReference type="GO" id="GO:0005737">
    <property type="term" value="C:cytoplasm"/>
    <property type="evidence" value="ECO:0007669"/>
    <property type="project" value="InterPro"/>
</dbReference>
<evidence type="ECO:0000313" key="8">
    <source>
        <dbReference type="EMBL" id="OCB03286.1"/>
    </source>
</evidence>
<evidence type="ECO:0000256" key="7">
    <source>
        <dbReference type="NCBIfam" id="TIGR00126"/>
    </source>
</evidence>
<evidence type="ECO:0000256" key="1">
    <source>
        <dbReference type="ARBA" id="ARBA00004816"/>
    </source>
</evidence>
<reference evidence="8 9" key="1">
    <citation type="submission" date="2016-07" db="EMBL/GenBank/DDBJ databases">
        <title>Draft genome of a psychrotolerant acidophile Acidithiobacillus ferrivorans strain YL15.</title>
        <authorList>
            <person name="Peng T."/>
            <person name="Ma L."/>
            <person name="Nan M."/>
            <person name="An N."/>
            <person name="Wang M."/>
            <person name="Qiu G."/>
            <person name="Zeng W."/>
        </authorList>
    </citation>
    <scope>NUCLEOTIDE SEQUENCE [LARGE SCALE GENOMIC DNA]</scope>
    <source>
        <strain evidence="8 9">YL15</strain>
    </source>
</reference>
<dbReference type="GO" id="GO:0009264">
    <property type="term" value="P:deoxyribonucleotide catabolic process"/>
    <property type="evidence" value="ECO:0007669"/>
    <property type="project" value="UniProtKB-UniRule"/>
</dbReference>
<comment type="similarity">
    <text evidence="2">Belongs to the DeoC/FbaB aldolase family. DeoC type 2 subfamily.</text>
</comment>
<comment type="caution">
    <text evidence="8">The sequence shown here is derived from an EMBL/GenBank/DDBJ whole genome shotgun (WGS) entry which is preliminary data.</text>
</comment>
<organism evidence="8 9">
    <name type="scientific">Acidithiobacillus ferrivorans</name>
    <dbReference type="NCBI Taxonomy" id="160808"/>
    <lineage>
        <taxon>Bacteria</taxon>
        <taxon>Pseudomonadati</taxon>
        <taxon>Pseudomonadota</taxon>
        <taxon>Acidithiobacillia</taxon>
        <taxon>Acidithiobacillales</taxon>
        <taxon>Acidithiobacillaceae</taxon>
        <taxon>Acidithiobacillus</taxon>
    </lineage>
</organism>
<name>A0A1B9BZY0_9PROT</name>
<comment type="pathway">
    <text evidence="1">Carbohydrate degradation; 2-deoxy-D-ribose 1-phosphate degradation; D-glyceraldehyde 3-phosphate and acetaldehyde from 2-deoxy-alpha-D-ribose 1-phosphate: step 2/2.</text>
</comment>
<dbReference type="SUPFAM" id="SSF51569">
    <property type="entry name" value="Aldolase"/>
    <property type="match status" value="1"/>
</dbReference>
<gene>
    <name evidence="8" type="ORF">BBC27_08510</name>
</gene>